<dbReference type="GeneID" id="35602354"/>
<feature type="region of interest" description="Disordered" evidence="3">
    <location>
        <begin position="48"/>
        <end position="100"/>
    </location>
</feature>
<dbReference type="PRINTS" id="PR00755">
    <property type="entry name" value="AFLATOXINBRP"/>
</dbReference>
<feature type="domain" description="Zn(2)-C6 fungal-type" evidence="4">
    <location>
        <begin position="19"/>
        <end position="49"/>
    </location>
</feature>
<protein>
    <submittedName>
        <fullName evidence="5">Related to C6 transcription factor</fullName>
    </submittedName>
</protein>
<dbReference type="InterPro" id="IPR036864">
    <property type="entry name" value="Zn2-C6_fun-type_DNA-bd_sf"/>
</dbReference>
<dbReference type="PROSITE" id="PS00463">
    <property type="entry name" value="ZN2_CY6_FUNGAL_1"/>
    <property type="match status" value="1"/>
</dbReference>
<dbReference type="Proteomes" id="UP000225277">
    <property type="component" value="Unassembled WGS sequence"/>
</dbReference>
<keyword evidence="6" id="KW-1185">Reference proteome</keyword>
<dbReference type="Gene3D" id="4.10.240.10">
    <property type="entry name" value="Zn(2)-C6 fungal-type DNA-binding domain"/>
    <property type="match status" value="1"/>
</dbReference>
<dbReference type="OrthoDB" id="10067394at2759"/>
<sequence>MSSMTRENSSKLVRPSPLACTECRKKHLKCDARTPVCSRCTTRGLDCNYTPSRRGIGGRTKRQHTSVTPDTSNRSPPTPNRSSNVSKGSNEFSQLESYPTQVVSPARTWTDLSDASQHSSAITPPASSTSRSSLRSEDEHLTNCYFVSFHPCHPILVPRTRYTNQRYPEHLQAVVRFIGSHYAQTGSEESARSAAAAFLAEQHEQAAETVQALLLYAIALHSRYEPMEAMSAIAKATDLAIELGMHRAEYATTYGKADPVLEESFRRTWWELYVTDGYLAALHRHTNFRCNMVNATTLLPCEDSAYAQATVPSPSTSLTQFDARLFADEDYCFSSFCYRIEAIRILSRVIAVSGANEAHADGIQAIDNAIASFKHHIPNDKAAIIDRSGECDQMMFQAFVFIQLASIFLHFPRSELPITMPSSAEITCARQHMEQVSPVSNQHAAKSMAASKDLANLASLPIEKHSPFFICGLVFSCVVQLSACSAYPQSSTQQNRDRVALILGVLKSFGRTWTIAQYVSQQLKRAASEVFTPRPENSTTASGSSYDSGIDMTGFPTDMSWFDFFNHPGDASGAEMQHQLLGGVHDMTGFQ</sequence>
<keyword evidence="2" id="KW-0539">Nucleus</keyword>
<evidence type="ECO:0000256" key="3">
    <source>
        <dbReference type="SAM" id="MobiDB-lite"/>
    </source>
</evidence>
<dbReference type="GO" id="GO:0006351">
    <property type="term" value="P:DNA-templated transcription"/>
    <property type="evidence" value="ECO:0007669"/>
    <property type="project" value="InterPro"/>
</dbReference>
<keyword evidence="1" id="KW-0479">Metal-binding</keyword>
<dbReference type="InterPro" id="IPR007219">
    <property type="entry name" value="XnlR_reg_dom"/>
</dbReference>
<gene>
    <name evidence="5" type="ORF">RCC_07235</name>
</gene>
<dbReference type="InterPro" id="IPR001138">
    <property type="entry name" value="Zn2Cys6_DnaBD"/>
</dbReference>
<proteinExistence type="predicted"/>
<evidence type="ECO:0000256" key="1">
    <source>
        <dbReference type="ARBA" id="ARBA00022723"/>
    </source>
</evidence>
<feature type="compositionally biased region" description="Polar residues" evidence="3">
    <location>
        <begin position="85"/>
        <end position="100"/>
    </location>
</feature>
<evidence type="ECO:0000256" key="2">
    <source>
        <dbReference type="ARBA" id="ARBA00023242"/>
    </source>
</evidence>
<dbReference type="SMART" id="SM00066">
    <property type="entry name" value="GAL4"/>
    <property type="match status" value="1"/>
</dbReference>
<feature type="region of interest" description="Disordered" evidence="3">
    <location>
        <begin position="114"/>
        <end position="134"/>
    </location>
</feature>
<reference evidence="5 6" key="1">
    <citation type="submission" date="2016-03" db="EMBL/GenBank/DDBJ databases">
        <authorList>
            <person name="Ploux O."/>
        </authorList>
    </citation>
    <scope>NUCLEOTIDE SEQUENCE [LARGE SCALE GENOMIC DNA]</scope>
    <source>
        <strain evidence="5 6">URUG2</strain>
    </source>
</reference>
<evidence type="ECO:0000313" key="6">
    <source>
        <dbReference type="Proteomes" id="UP000225277"/>
    </source>
</evidence>
<dbReference type="GO" id="GO:0000981">
    <property type="term" value="F:DNA-binding transcription factor activity, RNA polymerase II-specific"/>
    <property type="evidence" value="ECO:0007669"/>
    <property type="project" value="InterPro"/>
</dbReference>
<dbReference type="PROSITE" id="PS50048">
    <property type="entry name" value="ZN2_CY6_FUNGAL_2"/>
    <property type="match status" value="1"/>
</dbReference>
<dbReference type="PANTHER" id="PTHR47431">
    <property type="entry name" value="ZN(II)2CYS6 TRANSCRIPTION FACTOR (EUROFUNG)-RELATED"/>
    <property type="match status" value="1"/>
</dbReference>
<dbReference type="GO" id="GO:0003677">
    <property type="term" value="F:DNA binding"/>
    <property type="evidence" value="ECO:0007669"/>
    <property type="project" value="InterPro"/>
</dbReference>
<name>A0A2D3UUQ6_9PEZI</name>
<dbReference type="PANTHER" id="PTHR47431:SF2">
    <property type="entry name" value="ZN(II)2CYS6 TRANSCRIPTION FACTOR (EUROFUNG)"/>
    <property type="match status" value="1"/>
</dbReference>
<dbReference type="AlphaFoldDB" id="A0A2D3UUQ6"/>
<evidence type="ECO:0000313" key="5">
    <source>
        <dbReference type="EMBL" id="CZT21372.1"/>
    </source>
</evidence>
<feature type="compositionally biased region" description="Low complexity" evidence="3">
    <location>
        <begin position="119"/>
        <end position="133"/>
    </location>
</feature>
<evidence type="ECO:0000259" key="4">
    <source>
        <dbReference type="PROSITE" id="PS50048"/>
    </source>
</evidence>
<dbReference type="CDD" id="cd00067">
    <property type="entry name" value="GAL4"/>
    <property type="match status" value="1"/>
</dbReference>
<dbReference type="Pfam" id="PF00172">
    <property type="entry name" value="Zn_clus"/>
    <property type="match status" value="1"/>
</dbReference>
<dbReference type="Pfam" id="PF04082">
    <property type="entry name" value="Fungal_trans"/>
    <property type="match status" value="1"/>
</dbReference>
<dbReference type="CDD" id="cd12148">
    <property type="entry name" value="fungal_TF_MHR"/>
    <property type="match status" value="1"/>
</dbReference>
<accession>A0A2D3UUQ6</accession>
<dbReference type="SUPFAM" id="SSF57701">
    <property type="entry name" value="Zn2/Cys6 DNA-binding domain"/>
    <property type="match status" value="1"/>
</dbReference>
<dbReference type="EMBL" id="FJUY01000011">
    <property type="protein sequence ID" value="CZT21372.1"/>
    <property type="molecule type" value="Genomic_DNA"/>
</dbReference>
<dbReference type="GO" id="GO:0008270">
    <property type="term" value="F:zinc ion binding"/>
    <property type="evidence" value="ECO:0007669"/>
    <property type="project" value="InterPro"/>
</dbReference>
<organism evidence="5 6">
    <name type="scientific">Ramularia collo-cygni</name>
    <dbReference type="NCBI Taxonomy" id="112498"/>
    <lineage>
        <taxon>Eukaryota</taxon>
        <taxon>Fungi</taxon>
        <taxon>Dikarya</taxon>
        <taxon>Ascomycota</taxon>
        <taxon>Pezizomycotina</taxon>
        <taxon>Dothideomycetes</taxon>
        <taxon>Dothideomycetidae</taxon>
        <taxon>Mycosphaerellales</taxon>
        <taxon>Mycosphaerellaceae</taxon>
        <taxon>Ramularia</taxon>
    </lineage>
</organism>
<feature type="compositionally biased region" description="Low complexity" evidence="3">
    <location>
        <begin position="71"/>
        <end position="84"/>
    </location>
</feature>
<dbReference type="STRING" id="112498.A0A2D3UUQ6"/>
<dbReference type="RefSeq" id="XP_023628261.1">
    <property type="nucleotide sequence ID" value="XM_023772493.1"/>
</dbReference>